<dbReference type="EMBL" id="LAZR01003519">
    <property type="protein sequence ID" value="KKN17443.1"/>
    <property type="molecule type" value="Genomic_DNA"/>
</dbReference>
<name>A0A0F9RJN8_9ZZZZ</name>
<reference evidence="1" key="1">
    <citation type="journal article" date="2015" name="Nature">
        <title>Complex archaea that bridge the gap between prokaryotes and eukaryotes.</title>
        <authorList>
            <person name="Spang A."/>
            <person name="Saw J.H."/>
            <person name="Jorgensen S.L."/>
            <person name="Zaremba-Niedzwiedzka K."/>
            <person name="Martijn J."/>
            <person name="Lind A.E."/>
            <person name="van Eijk R."/>
            <person name="Schleper C."/>
            <person name="Guy L."/>
            <person name="Ettema T.J."/>
        </authorList>
    </citation>
    <scope>NUCLEOTIDE SEQUENCE</scope>
</reference>
<dbReference type="AlphaFoldDB" id="A0A0F9RJN8"/>
<sequence length="59" mass="6640">LTAFIDGGYGPPFKDPQAPLTWNLEFQAMKVDHTLEEINDMIGQTFKLVRVTDKKTNAS</sequence>
<accession>A0A0F9RJN8</accession>
<proteinExistence type="predicted"/>
<protein>
    <submittedName>
        <fullName evidence="1">Uncharacterized protein</fullName>
    </submittedName>
</protein>
<feature type="non-terminal residue" evidence="1">
    <location>
        <position position="1"/>
    </location>
</feature>
<organism evidence="1">
    <name type="scientific">marine sediment metagenome</name>
    <dbReference type="NCBI Taxonomy" id="412755"/>
    <lineage>
        <taxon>unclassified sequences</taxon>
        <taxon>metagenomes</taxon>
        <taxon>ecological metagenomes</taxon>
    </lineage>
</organism>
<comment type="caution">
    <text evidence="1">The sequence shown here is derived from an EMBL/GenBank/DDBJ whole genome shotgun (WGS) entry which is preliminary data.</text>
</comment>
<evidence type="ECO:0000313" key="1">
    <source>
        <dbReference type="EMBL" id="KKN17443.1"/>
    </source>
</evidence>
<gene>
    <name evidence="1" type="ORF">LCGC14_0965720</name>
</gene>